<name>A0A926EPT1_9FIRM</name>
<dbReference type="PANTHER" id="PTHR18901:SF38">
    <property type="entry name" value="PSEUDOURIDINE-5'-PHOSPHATASE"/>
    <property type="match status" value="1"/>
</dbReference>
<sequence>MTDFKAAIFDMDGTLLDSMWVWLEVDRKFLEGRGLPMDEEYTHAIQKMDFAEAAEFTIRRYGFTDTPEMLIQQWNKMAVYEYEHAIFLKPFAREYLTLLREKGIKLAIATASPKELYEPALLHNGIYDWFDVIVTVAQAGRGKRFPDIYLLAAQKLNIPPKECAVFEDILPGVESAKAAGMRSIGVYDPSSEKDLAAIEKAADLFVRGFDQLL</sequence>
<dbReference type="PRINTS" id="PR00413">
    <property type="entry name" value="HADHALOGNASE"/>
</dbReference>
<dbReference type="RefSeq" id="WP_262394970.1">
    <property type="nucleotide sequence ID" value="NZ_JACRTD010000004.1"/>
</dbReference>
<dbReference type="SFLD" id="SFLDG01135">
    <property type="entry name" value="C1.5.6:_HAD__Beta-PGM__Phospha"/>
    <property type="match status" value="1"/>
</dbReference>
<dbReference type="SFLD" id="SFLDG01129">
    <property type="entry name" value="C1.5:_HAD__Beta-PGM__Phosphata"/>
    <property type="match status" value="1"/>
</dbReference>
<dbReference type="InterPro" id="IPR036412">
    <property type="entry name" value="HAD-like_sf"/>
</dbReference>
<proteinExistence type="predicted"/>
<dbReference type="Gene3D" id="1.10.150.240">
    <property type="entry name" value="Putative phosphatase, domain 2"/>
    <property type="match status" value="1"/>
</dbReference>
<gene>
    <name evidence="1" type="ORF">H8705_06255</name>
</gene>
<dbReference type="NCBIfam" id="TIGR01509">
    <property type="entry name" value="HAD-SF-IA-v3"/>
    <property type="match status" value="1"/>
</dbReference>
<dbReference type="Gene3D" id="3.40.50.1000">
    <property type="entry name" value="HAD superfamily/HAD-like"/>
    <property type="match status" value="1"/>
</dbReference>
<dbReference type="InterPro" id="IPR006439">
    <property type="entry name" value="HAD-SF_hydro_IA"/>
</dbReference>
<evidence type="ECO:0000313" key="2">
    <source>
        <dbReference type="Proteomes" id="UP000623678"/>
    </source>
</evidence>
<organism evidence="1 2">
    <name type="scientific">Youxingia wuxianensis</name>
    <dbReference type="NCBI Taxonomy" id="2763678"/>
    <lineage>
        <taxon>Bacteria</taxon>
        <taxon>Bacillati</taxon>
        <taxon>Bacillota</taxon>
        <taxon>Clostridia</taxon>
        <taxon>Eubacteriales</taxon>
        <taxon>Oscillospiraceae</taxon>
        <taxon>Youxingia</taxon>
    </lineage>
</organism>
<dbReference type="InterPro" id="IPR023198">
    <property type="entry name" value="PGP-like_dom2"/>
</dbReference>
<reference evidence="1" key="1">
    <citation type="submission" date="2020-08" db="EMBL/GenBank/DDBJ databases">
        <title>Genome public.</title>
        <authorList>
            <person name="Liu C."/>
            <person name="Sun Q."/>
        </authorList>
    </citation>
    <scope>NUCLEOTIDE SEQUENCE</scope>
    <source>
        <strain evidence="1">NSJ-64</strain>
    </source>
</reference>
<keyword evidence="2" id="KW-1185">Reference proteome</keyword>
<comment type="caution">
    <text evidence="1">The sequence shown here is derived from an EMBL/GenBank/DDBJ whole genome shotgun (WGS) entry which is preliminary data.</text>
</comment>
<dbReference type="GO" id="GO:0016791">
    <property type="term" value="F:phosphatase activity"/>
    <property type="evidence" value="ECO:0007669"/>
    <property type="project" value="TreeGrafter"/>
</dbReference>
<dbReference type="SUPFAM" id="SSF56784">
    <property type="entry name" value="HAD-like"/>
    <property type="match status" value="1"/>
</dbReference>
<dbReference type="EMBL" id="JACRTD010000004">
    <property type="protein sequence ID" value="MBC8585182.1"/>
    <property type="molecule type" value="Genomic_DNA"/>
</dbReference>
<dbReference type="SFLD" id="SFLDS00003">
    <property type="entry name" value="Haloacid_Dehalogenase"/>
    <property type="match status" value="1"/>
</dbReference>
<dbReference type="Pfam" id="PF00702">
    <property type="entry name" value="Hydrolase"/>
    <property type="match status" value="1"/>
</dbReference>
<dbReference type="PANTHER" id="PTHR18901">
    <property type="entry name" value="2-DEOXYGLUCOSE-6-PHOSPHATE PHOSPHATASE 2"/>
    <property type="match status" value="1"/>
</dbReference>
<evidence type="ECO:0000313" key="1">
    <source>
        <dbReference type="EMBL" id="MBC8585182.1"/>
    </source>
</evidence>
<accession>A0A926EPT1</accession>
<dbReference type="InterPro" id="IPR023214">
    <property type="entry name" value="HAD_sf"/>
</dbReference>
<protein>
    <submittedName>
        <fullName evidence="1">HAD family phosphatase</fullName>
    </submittedName>
</protein>
<dbReference type="CDD" id="cd07505">
    <property type="entry name" value="HAD_BPGM-like"/>
    <property type="match status" value="1"/>
</dbReference>
<dbReference type="AlphaFoldDB" id="A0A926EPT1"/>
<dbReference type="Proteomes" id="UP000623678">
    <property type="component" value="Unassembled WGS sequence"/>
</dbReference>